<proteinExistence type="predicted"/>
<dbReference type="InterPro" id="IPR016024">
    <property type="entry name" value="ARM-type_fold"/>
</dbReference>
<dbReference type="AlphaFoldDB" id="X6MH22"/>
<dbReference type="InterPro" id="IPR011989">
    <property type="entry name" value="ARM-like"/>
</dbReference>
<evidence type="ECO:0000256" key="1">
    <source>
        <dbReference type="SAM" id="MobiDB-lite"/>
    </source>
</evidence>
<dbReference type="EMBL" id="ASPP01020758">
    <property type="protein sequence ID" value="ETO13194.1"/>
    <property type="molecule type" value="Genomic_DNA"/>
</dbReference>
<keyword evidence="3" id="KW-1185">Reference proteome</keyword>
<feature type="compositionally biased region" description="Polar residues" evidence="1">
    <location>
        <begin position="137"/>
        <end position="159"/>
    </location>
</feature>
<dbReference type="OrthoDB" id="29145at2759"/>
<evidence type="ECO:0000313" key="3">
    <source>
        <dbReference type="Proteomes" id="UP000023152"/>
    </source>
</evidence>
<evidence type="ECO:0008006" key="4">
    <source>
        <dbReference type="Google" id="ProtNLM"/>
    </source>
</evidence>
<feature type="non-terminal residue" evidence="2">
    <location>
        <position position="251"/>
    </location>
</feature>
<feature type="compositionally biased region" description="Basic residues" evidence="1">
    <location>
        <begin position="118"/>
        <end position="128"/>
    </location>
</feature>
<accession>X6MH22</accession>
<organism evidence="2 3">
    <name type="scientific">Reticulomyxa filosa</name>
    <dbReference type="NCBI Taxonomy" id="46433"/>
    <lineage>
        <taxon>Eukaryota</taxon>
        <taxon>Sar</taxon>
        <taxon>Rhizaria</taxon>
        <taxon>Retaria</taxon>
        <taxon>Foraminifera</taxon>
        <taxon>Monothalamids</taxon>
        <taxon>Reticulomyxidae</taxon>
        <taxon>Reticulomyxa</taxon>
    </lineage>
</organism>
<evidence type="ECO:0000313" key="2">
    <source>
        <dbReference type="EMBL" id="ETO13194.1"/>
    </source>
</evidence>
<protein>
    <recommendedName>
        <fullName evidence="4">IBB domain-containing protein</fullName>
    </recommendedName>
</protein>
<sequence>MIASSVFFFFASRKKDRKRIGCHRRVHILQHIVGQIFFDKPSTRVAVAPFFFVELFANINTKLFVCFPQIITKLNLKREKKNLIMFNEDTHREFQRGIDPQAGKTKRHEDRLNLRREIRTKHLNKRRKELTNETDNKSSMGNKNDNESESTPANATTNTQEVIPAWVNINNLGKFAEQMASSDINDIFQSVQAIRQLLSVPQKPPIEQVFASGVVPKLLQIICKKIDIKDRQNITPLEEKRIKLQFEASWQ</sequence>
<comment type="caution">
    <text evidence="2">The sequence shown here is derived from an EMBL/GenBank/DDBJ whole genome shotgun (WGS) entry which is preliminary data.</text>
</comment>
<dbReference type="SUPFAM" id="SSF48371">
    <property type="entry name" value="ARM repeat"/>
    <property type="match status" value="1"/>
</dbReference>
<dbReference type="Proteomes" id="UP000023152">
    <property type="component" value="Unassembled WGS sequence"/>
</dbReference>
<feature type="compositionally biased region" description="Basic and acidic residues" evidence="1">
    <location>
        <begin position="107"/>
        <end position="117"/>
    </location>
</feature>
<reference evidence="2 3" key="1">
    <citation type="journal article" date="2013" name="Curr. Biol.">
        <title>The Genome of the Foraminiferan Reticulomyxa filosa.</title>
        <authorList>
            <person name="Glockner G."/>
            <person name="Hulsmann N."/>
            <person name="Schleicher M."/>
            <person name="Noegel A.A."/>
            <person name="Eichinger L."/>
            <person name="Gallinger C."/>
            <person name="Pawlowski J."/>
            <person name="Sierra R."/>
            <person name="Euteneuer U."/>
            <person name="Pillet L."/>
            <person name="Moustafa A."/>
            <person name="Platzer M."/>
            <person name="Groth M."/>
            <person name="Szafranski K."/>
            <person name="Schliwa M."/>
        </authorList>
    </citation>
    <scope>NUCLEOTIDE SEQUENCE [LARGE SCALE GENOMIC DNA]</scope>
</reference>
<feature type="region of interest" description="Disordered" evidence="1">
    <location>
        <begin position="97"/>
        <end position="159"/>
    </location>
</feature>
<name>X6MH22_RETFI</name>
<gene>
    <name evidence="2" type="ORF">RFI_24182</name>
</gene>
<dbReference type="Gene3D" id="1.25.10.10">
    <property type="entry name" value="Leucine-rich Repeat Variant"/>
    <property type="match status" value="1"/>
</dbReference>